<evidence type="ECO:0000256" key="2">
    <source>
        <dbReference type="SAM" id="MobiDB-lite"/>
    </source>
</evidence>
<protein>
    <submittedName>
        <fullName evidence="3">DNA-binding transcriptional regulator, AcrR family</fullName>
    </submittedName>
</protein>
<dbReference type="Proteomes" id="UP000199759">
    <property type="component" value="Unassembled WGS sequence"/>
</dbReference>
<name>A0A1G9M373_9PROT</name>
<dbReference type="Gene3D" id="1.10.357.10">
    <property type="entry name" value="Tetracycline Repressor, domain 2"/>
    <property type="match status" value="1"/>
</dbReference>
<dbReference type="EMBL" id="FNHG01000001">
    <property type="protein sequence ID" value="SDL68401.1"/>
    <property type="molecule type" value="Genomic_DNA"/>
</dbReference>
<evidence type="ECO:0000313" key="4">
    <source>
        <dbReference type="Proteomes" id="UP000199759"/>
    </source>
</evidence>
<proteinExistence type="predicted"/>
<keyword evidence="1 3" id="KW-0238">DNA-binding</keyword>
<evidence type="ECO:0000313" key="3">
    <source>
        <dbReference type="EMBL" id="SDL68401.1"/>
    </source>
</evidence>
<dbReference type="InterPro" id="IPR050109">
    <property type="entry name" value="HTH-type_TetR-like_transc_reg"/>
</dbReference>
<reference evidence="3 4" key="1">
    <citation type="submission" date="2016-10" db="EMBL/GenBank/DDBJ databases">
        <authorList>
            <person name="de Groot N.N."/>
        </authorList>
    </citation>
    <scope>NUCLEOTIDE SEQUENCE [LARGE SCALE GENOMIC DNA]</scope>
    <source>
        <strain evidence="3 4">DSM 16077</strain>
    </source>
</reference>
<evidence type="ECO:0000256" key="1">
    <source>
        <dbReference type="ARBA" id="ARBA00023125"/>
    </source>
</evidence>
<gene>
    <name evidence="3" type="ORF">SAMN04488568_101302</name>
</gene>
<dbReference type="RefSeq" id="WP_091765674.1">
    <property type="nucleotide sequence ID" value="NZ_JBLXBE010000003.1"/>
</dbReference>
<dbReference type="GO" id="GO:0003700">
    <property type="term" value="F:DNA-binding transcription factor activity"/>
    <property type="evidence" value="ECO:0007669"/>
    <property type="project" value="TreeGrafter"/>
</dbReference>
<dbReference type="PANTHER" id="PTHR30055">
    <property type="entry name" value="HTH-TYPE TRANSCRIPTIONAL REGULATOR RUTR"/>
    <property type="match status" value="1"/>
</dbReference>
<feature type="compositionally biased region" description="Polar residues" evidence="2">
    <location>
        <begin position="1"/>
        <end position="12"/>
    </location>
</feature>
<keyword evidence="4" id="KW-1185">Reference proteome</keyword>
<dbReference type="STRING" id="144026.SAMN04488568_101302"/>
<dbReference type="InterPro" id="IPR009057">
    <property type="entry name" value="Homeodomain-like_sf"/>
</dbReference>
<accession>A0A1G9M373</accession>
<dbReference type="GO" id="GO:0000976">
    <property type="term" value="F:transcription cis-regulatory region binding"/>
    <property type="evidence" value="ECO:0007669"/>
    <property type="project" value="TreeGrafter"/>
</dbReference>
<dbReference type="AlphaFoldDB" id="A0A1G9M373"/>
<organism evidence="3 4">
    <name type="scientific">Maricaulis salignorans</name>
    <dbReference type="NCBI Taxonomy" id="144026"/>
    <lineage>
        <taxon>Bacteria</taxon>
        <taxon>Pseudomonadati</taxon>
        <taxon>Pseudomonadota</taxon>
        <taxon>Alphaproteobacteria</taxon>
        <taxon>Maricaulales</taxon>
        <taxon>Maricaulaceae</taxon>
        <taxon>Maricaulis</taxon>
    </lineage>
</organism>
<dbReference type="SUPFAM" id="SSF46689">
    <property type="entry name" value="Homeodomain-like"/>
    <property type="match status" value="1"/>
</dbReference>
<sequence>MIATTGSRTTQPGDGRTRRRSDNRDRIVTAFLELIRSGMVSPSAQAVAERAKVSPRTVFRCFQDMESLNREVVIALRDEFLPRATLDLSTPDRRERLIRLVRNRASMFEDMTPFRLAAEAYRHRSGVLAGDHAFLVAMERERLDAAVNPDRRLDAVTAEALSAVTCFDFWRRLRSDQNLPPEEAARVMLAAALAILDGGPDAGPVSVDAIS</sequence>
<feature type="region of interest" description="Disordered" evidence="2">
    <location>
        <begin position="1"/>
        <end position="22"/>
    </location>
</feature>
<dbReference type="PANTHER" id="PTHR30055:SF226">
    <property type="entry name" value="HTH-TYPE TRANSCRIPTIONAL REGULATOR PKSA"/>
    <property type="match status" value="1"/>
</dbReference>